<dbReference type="OrthoDB" id="1862509at2759"/>
<evidence type="ECO:0000256" key="2">
    <source>
        <dbReference type="ARBA" id="ARBA00005416"/>
    </source>
</evidence>
<evidence type="ECO:0000256" key="5">
    <source>
        <dbReference type="ARBA" id="ARBA00022782"/>
    </source>
</evidence>
<keyword evidence="3" id="KW-0964">Secreted</keyword>
<name>A0A7J6UUK1_THATH</name>
<evidence type="ECO:0000256" key="4">
    <source>
        <dbReference type="ARBA" id="ARBA00022729"/>
    </source>
</evidence>
<dbReference type="GO" id="GO:0005576">
    <property type="term" value="C:extracellular region"/>
    <property type="evidence" value="ECO:0007669"/>
    <property type="project" value="UniProtKB-SubCell"/>
</dbReference>
<evidence type="ECO:0000256" key="6">
    <source>
        <dbReference type="SAM" id="MobiDB-lite"/>
    </source>
</evidence>
<evidence type="ECO:0000256" key="3">
    <source>
        <dbReference type="ARBA" id="ARBA00022525"/>
    </source>
</evidence>
<dbReference type="AlphaFoldDB" id="A0A7J6UUK1"/>
<dbReference type="EMBL" id="JABWDY010043035">
    <property type="protein sequence ID" value="KAF5176239.1"/>
    <property type="molecule type" value="Genomic_DNA"/>
</dbReference>
<dbReference type="PANTHER" id="PTHR36349">
    <property type="entry name" value="PROTEIN CLAVATA 3"/>
    <property type="match status" value="1"/>
</dbReference>
<feature type="compositionally biased region" description="Basic residues" evidence="6">
    <location>
        <begin position="96"/>
        <end position="107"/>
    </location>
</feature>
<dbReference type="Proteomes" id="UP000554482">
    <property type="component" value="Unassembled WGS sequence"/>
</dbReference>
<accession>A0A7J6UUK1</accession>
<evidence type="ECO:0000256" key="1">
    <source>
        <dbReference type="ARBA" id="ARBA00004613"/>
    </source>
</evidence>
<keyword evidence="5" id="KW-0221">Differentiation</keyword>
<evidence type="ECO:0000313" key="7">
    <source>
        <dbReference type="EMBL" id="KAF5176239.1"/>
    </source>
</evidence>
<reference evidence="7 8" key="1">
    <citation type="submission" date="2020-06" db="EMBL/GenBank/DDBJ databases">
        <title>Transcriptomic and genomic resources for Thalictrum thalictroides and T. hernandezii: Facilitating candidate gene discovery in an emerging model plant lineage.</title>
        <authorList>
            <person name="Arias T."/>
            <person name="Riano-Pachon D.M."/>
            <person name="Di Stilio V.S."/>
        </authorList>
    </citation>
    <scope>NUCLEOTIDE SEQUENCE [LARGE SCALE GENOMIC DNA]</scope>
    <source>
        <strain evidence="8">cv. WT478/WT964</strain>
        <tissue evidence="7">Leaves</tissue>
    </source>
</reference>
<evidence type="ECO:0000313" key="8">
    <source>
        <dbReference type="Proteomes" id="UP000554482"/>
    </source>
</evidence>
<keyword evidence="8" id="KW-1185">Reference proteome</keyword>
<comment type="similarity">
    <text evidence="2">Belongs to the CLV3/ESR signal peptide family.</text>
</comment>
<keyword evidence="4" id="KW-0732">Signal</keyword>
<protein>
    <submittedName>
        <fullName evidence="7">Uncharacterized protein</fullName>
    </submittedName>
</protein>
<dbReference type="PANTHER" id="PTHR36349:SF2">
    <property type="entry name" value="PROTEIN CLAVATA 3"/>
    <property type="match status" value="1"/>
</dbReference>
<organism evidence="7 8">
    <name type="scientific">Thalictrum thalictroides</name>
    <name type="common">Rue-anemone</name>
    <name type="synonym">Anemone thalictroides</name>
    <dbReference type="NCBI Taxonomy" id="46969"/>
    <lineage>
        <taxon>Eukaryota</taxon>
        <taxon>Viridiplantae</taxon>
        <taxon>Streptophyta</taxon>
        <taxon>Embryophyta</taxon>
        <taxon>Tracheophyta</taxon>
        <taxon>Spermatophyta</taxon>
        <taxon>Magnoliopsida</taxon>
        <taxon>Ranunculales</taxon>
        <taxon>Ranunculaceae</taxon>
        <taxon>Thalictroideae</taxon>
        <taxon>Thalictrum</taxon>
    </lineage>
</organism>
<comment type="subcellular location">
    <subcellularLocation>
        <location evidence="1">Secreted</location>
    </subcellularLocation>
</comment>
<gene>
    <name evidence="7" type="ORF">FRX31_034174</name>
</gene>
<dbReference type="GO" id="GO:0033612">
    <property type="term" value="F:receptor serine/threonine kinase binding"/>
    <property type="evidence" value="ECO:0007669"/>
    <property type="project" value="InterPro"/>
</dbReference>
<proteinExistence type="inferred from homology"/>
<dbReference type="InterPro" id="IPR044962">
    <property type="entry name" value="CLV3/ESR"/>
</dbReference>
<sequence length="107" mass="11764">MTIDSGSNKRQVSDDELMKWLLLAPSGGFVDCHNRCYLCLHAEAGTVVNQHSRKLLLLGSEEVFKSSYVVPNDRQSVDLVGSGLRTVPSGPDPLHHNSRVPKKPQTP</sequence>
<comment type="caution">
    <text evidence="7">The sequence shown here is derived from an EMBL/GenBank/DDBJ whole genome shotgun (WGS) entry which is preliminary data.</text>
</comment>
<dbReference type="GO" id="GO:0030154">
    <property type="term" value="P:cell differentiation"/>
    <property type="evidence" value="ECO:0007669"/>
    <property type="project" value="UniProtKB-KW"/>
</dbReference>
<feature type="region of interest" description="Disordered" evidence="6">
    <location>
        <begin position="83"/>
        <end position="107"/>
    </location>
</feature>